<proteinExistence type="predicted"/>
<sequence length="70" mass="7707">MEIFGRMSKDLDTTSLDWCLDINSNALATKLAVEGAQRVEMFKKPGGDMRFFEDAEMGIILSACWSTAAA</sequence>
<evidence type="ECO:0000313" key="2">
    <source>
        <dbReference type="Proteomes" id="UP001472677"/>
    </source>
</evidence>
<name>A0ABR2FXH3_9ROSI</name>
<comment type="caution">
    <text evidence="1">The sequence shown here is derived from an EMBL/GenBank/DDBJ whole genome shotgun (WGS) entry which is preliminary data.</text>
</comment>
<dbReference type="EMBL" id="JBBPBM010000004">
    <property type="protein sequence ID" value="KAK8588950.1"/>
    <property type="molecule type" value="Genomic_DNA"/>
</dbReference>
<organism evidence="1 2">
    <name type="scientific">Hibiscus sabdariffa</name>
    <name type="common">roselle</name>
    <dbReference type="NCBI Taxonomy" id="183260"/>
    <lineage>
        <taxon>Eukaryota</taxon>
        <taxon>Viridiplantae</taxon>
        <taxon>Streptophyta</taxon>
        <taxon>Embryophyta</taxon>
        <taxon>Tracheophyta</taxon>
        <taxon>Spermatophyta</taxon>
        <taxon>Magnoliopsida</taxon>
        <taxon>eudicotyledons</taxon>
        <taxon>Gunneridae</taxon>
        <taxon>Pentapetalae</taxon>
        <taxon>rosids</taxon>
        <taxon>malvids</taxon>
        <taxon>Malvales</taxon>
        <taxon>Malvaceae</taxon>
        <taxon>Malvoideae</taxon>
        <taxon>Hibiscus</taxon>
    </lineage>
</organism>
<gene>
    <name evidence="1" type="ORF">V6N12_023360</name>
</gene>
<keyword evidence="2" id="KW-1185">Reference proteome</keyword>
<dbReference type="Proteomes" id="UP001472677">
    <property type="component" value="Unassembled WGS sequence"/>
</dbReference>
<protein>
    <submittedName>
        <fullName evidence="1">Uncharacterized protein</fullName>
    </submittedName>
</protein>
<reference evidence="1 2" key="1">
    <citation type="journal article" date="2024" name="G3 (Bethesda)">
        <title>Genome assembly of Hibiscus sabdariffa L. provides insights into metabolisms of medicinal natural products.</title>
        <authorList>
            <person name="Kim T."/>
        </authorList>
    </citation>
    <scope>NUCLEOTIDE SEQUENCE [LARGE SCALE GENOMIC DNA]</scope>
    <source>
        <strain evidence="1">TK-2024</strain>
        <tissue evidence="1">Old leaves</tissue>
    </source>
</reference>
<evidence type="ECO:0000313" key="1">
    <source>
        <dbReference type="EMBL" id="KAK8588950.1"/>
    </source>
</evidence>
<accession>A0ABR2FXH3</accession>